<gene>
    <name evidence="1" type="ORF">GUJ93_ZPchr0006g41116</name>
</gene>
<dbReference type="PANTHER" id="PTHR34397">
    <property type="entry name" value="OS05G0237600 PROTEIN"/>
    <property type="match status" value="1"/>
</dbReference>
<dbReference type="OrthoDB" id="713792at2759"/>
<sequence length="194" mass="21988">MLVPGLSPEKAKLPMEQWLADLINLIGVDHGPICVLRRVLNMSDADPEQARMQLSYDGARALLESDDITVAEKEYIEDPNKKLPMAAYDRRGNQYRMNFSKVARIKGKNGMYRITYSFAEFLRENELREGHTVVMWVFRLTAPPPTLEGVGNLAMVLLDYKTQDESELNALYTAEWQALQGAVAARGLRQLMVI</sequence>
<dbReference type="PANTHER" id="PTHR34397:SF14">
    <property type="entry name" value="OS05G0233000 PROTEIN"/>
    <property type="match status" value="1"/>
</dbReference>
<organism evidence="1 2">
    <name type="scientific">Zizania palustris</name>
    <name type="common">Northern wild rice</name>
    <dbReference type="NCBI Taxonomy" id="103762"/>
    <lineage>
        <taxon>Eukaryota</taxon>
        <taxon>Viridiplantae</taxon>
        <taxon>Streptophyta</taxon>
        <taxon>Embryophyta</taxon>
        <taxon>Tracheophyta</taxon>
        <taxon>Spermatophyta</taxon>
        <taxon>Magnoliopsida</taxon>
        <taxon>Liliopsida</taxon>
        <taxon>Poales</taxon>
        <taxon>Poaceae</taxon>
        <taxon>BOP clade</taxon>
        <taxon>Oryzoideae</taxon>
        <taxon>Oryzeae</taxon>
        <taxon>Zizaniinae</taxon>
        <taxon>Zizania</taxon>
    </lineage>
</organism>
<comment type="caution">
    <text evidence="1">The sequence shown here is derived from an EMBL/GenBank/DDBJ whole genome shotgun (WGS) entry which is preliminary data.</text>
</comment>
<dbReference type="Proteomes" id="UP000729402">
    <property type="component" value="Unassembled WGS sequence"/>
</dbReference>
<dbReference type="EMBL" id="JAAALK010000283">
    <property type="protein sequence ID" value="KAG8069842.1"/>
    <property type="molecule type" value="Genomic_DNA"/>
</dbReference>
<accession>A0A8J5VGS5</accession>
<protein>
    <submittedName>
        <fullName evidence="1">Uncharacterized protein</fullName>
    </submittedName>
</protein>
<evidence type="ECO:0000313" key="1">
    <source>
        <dbReference type="EMBL" id="KAG8069842.1"/>
    </source>
</evidence>
<name>A0A8J5VGS5_ZIZPA</name>
<dbReference type="AlphaFoldDB" id="A0A8J5VGS5"/>
<proteinExistence type="predicted"/>
<evidence type="ECO:0000313" key="2">
    <source>
        <dbReference type="Proteomes" id="UP000729402"/>
    </source>
</evidence>
<reference evidence="1" key="1">
    <citation type="journal article" date="2021" name="bioRxiv">
        <title>Whole Genome Assembly and Annotation of Northern Wild Rice, Zizania palustris L., Supports a Whole Genome Duplication in the Zizania Genus.</title>
        <authorList>
            <person name="Haas M."/>
            <person name="Kono T."/>
            <person name="Macchietto M."/>
            <person name="Millas R."/>
            <person name="McGilp L."/>
            <person name="Shao M."/>
            <person name="Duquette J."/>
            <person name="Hirsch C.N."/>
            <person name="Kimball J."/>
        </authorList>
    </citation>
    <scope>NUCLEOTIDE SEQUENCE</scope>
    <source>
        <tissue evidence="1">Fresh leaf tissue</tissue>
    </source>
</reference>
<reference evidence="1" key="2">
    <citation type="submission" date="2021-02" db="EMBL/GenBank/DDBJ databases">
        <authorList>
            <person name="Kimball J.A."/>
            <person name="Haas M.W."/>
            <person name="Macchietto M."/>
            <person name="Kono T."/>
            <person name="Duquette J."/>
            <person name="Shao M."/>
        </authorList>
    </citation>
    <scope>NUCLEOTIDE SEQUENCE</scope>
    <source>
        <tissue evidence="1">Fresh leaf tissue</tissue>
    </source>
</reference>
<keyword evidence="2" id="KW-1185">Reference proteome</keyword>